<gene>
    <name evidence="4" type="ORF">GCM10007891_03390</name>
</gene>
<evidence type="ECO:0000313" key="4">
    <source>
        <dbReference type="EMBL" id="GLP98485.1"/>
    </source>
</evidence>
<protein>
    <recommendedName>
        <fullName evidence="6">YfdX protein</fullName>
    </recommendedName>
</protein>
<evidence type="ECO:0008006" key="6">
    <source>
        <dbReference type="Google" id="ProtNLM"/>
    </source>
</evidence>
<organism evidence="4 5">
    <name type="scientific">Methylophaga thalassica</name>
    <dbReference type="NCBI Taxonomy" id="40223"/>
    <lineage>
        <taxon>Bacteria</taxon>
        <taxon>Pseudomonadati</taxon>
        <taxon>Pseudomonadota</taxon>
        <taxon>Gammaproteobacteria</taxon>
        <taxon>Thiotrichales</taxon>
        <taxon>Piscirickettsiaceae</taxon>
        <taxon>Methylophaga</taxon>
    </lineage>
</organism>
<dbReference type="InterPro" id="IPR021236">
    <property type="entry name" value="Uncharacterised_YfdX"/>
</dbReference>
<evidence type="ECO:0000313" key="5">
    <source>
        <dbReference type="Proteomes" id="UP001161423"/>
    </source>
</evidence>
<reference evidence="4" key="2">
    <citation type="submission" date="2023-01" db="EMBL/GenBank/DDBJ databases">
        <title>Draft genome sequence of Methylophaga thalassica strain NBRC 102424.</title>
        <authorList>
            <person name="Sun Q."/>
            <person name="Mori K."/>
        </authorList>
    </citation>
    <scope>NUCLEOTIDE SEQUENCE</scope>
    <source>
        <strain evidence="4">NBRC 102424</strain>
    </source>
</reference>
<name>A0ABQ5TRQ9_9GAMM</name>
<sequence>MKNIVSKKLVTIVLGLGMAISMPTWAEQKKAEEQSKTAQAVQDEVNRESAKQAEERRKKITEDAIAAVQETKNALKLLDEKKVDEALAALEKVTGKLELIVARDPKLSLAPIDVAVSTYDLIALPATVKAMVKQAENHLEDYEVQAARKLLENLVSEIVISTTSIPLATYPKAIKAIAPLIDEGKIDEAKKELQLALNTLVITDKIIPLPVLRAETLLKDAEELSEKKDRTEEDNKKLEELFTEIQTQLEMAELLGYANKKDMKAINEELKKIKTKSAGQKSGEGWYDKIKNQVSDLF</sequence>
<accession>A0ABQ5TRQ9</accession>
<feature type="compositionally biased region" description="Basic and acidic residues" evidence="2">
    <location>
        <begin position="44"/>
        <end position="56"/>
    </location>
</feature>
<dbReference type="EMBL" id="BSND01000003">
    <property type="protein sequence ID" value="GLP98485.1"/>
    <property type="molecule type" value="Genomic_DNA"/>
</dbReference>
<feature type="region of interest" description="Disordered" evidence="2">
    <location>
        <begin position="31"/>
        <end position="56"/>
    </location>
</feature>
<keyword evidence="1" id="KW-0175">Coiled coil</keyword>
<dbReference type="Pfam" id="PF10938">
    <property type="entry name" value="YfdX"/>
    <property type="match status" value="1"/>
</dbReference>
<proteinExistence type="predicted"/>
<keyword evidence="3" id="KW-0732">Signal</keyword>
<feature type="coiled-coil region" evidence="1">
    <location>
        <begin position="214"/>
        <end position="255"/>
    </location>
</feature>
<keyword evidence="5" id="KW-1185">Reference proteome</keyword>
<feature type="signal peptide" evidence="3">
    <location>
        <begin position="1"/>
        <end position="26"/>
    </location>
</feature>
<evidence type="ECO:0000256" key="3">
    <source>
        <dbReference type="SAM" id="SignalP"/>
    </source>
</evidence>
<comment type="caution">
    <text evidence="4">The sequence shown here is derived from an EMBL/GenBank/DDBJ whole genome shotgun (WGS) entry which is preliminary data.</text>
</comment>
<evidence type="ECO:0000256" key="1">
    <source>
        <dbReference type="SAM" id="Coils"/>
    </source>
</evidence>
<evidence type="ECO:0000256" key="2">
    <source>
        <dbReference type="SAM" id="MobiDB-lite"/>
    </source>
</evidence>
<dbReference type="Proteomes" id="UP001161423">
    <property type="component" value="Unassembled WGS sequence"/>
</dbReference>
<feature type="chain" id="PRO_5045513176" description="YfdX protein" evidence="3">
    <location>
        <begin position="27"/>
        <end position="298"/>
    </location>
</feature>
<dbReference type="RefSeq" id="WP_284722214.1">
    <property type="nucleotide sequence ID" value="NZ_BSND01000003.1"/>
</dbReference>
<reference evidence="4" key="1">
    <citation type="journal article" date="2014" name="Int. J. Syst. Evol. Microbiol.">
        <title>Complete genome of a new Firmicutes species belonging to the dominant human colonic microbiota ('Ruminococcus bicirculans') reveals two chromosomes and a selective capacity to utilize plant glucans.</title>
        <authorList>
            <consortium name="NISC Comparative Sequencing Program"/>
            <person name="Wegmann U."/>
            <person name="Louis P."/>
            <person name="Goesmann A."/>
            <person name="Henrissat B."/>
            <person name="Duncan S.H."/>
            <person name="Flint H.J."/>
        </authorList>
    </citation>
    <scope>NUCLEOTIDE SEQUENCE</scope>
    <source>
        <strain evidence="4">NBRC 102424</strain>
    </source>
</reference>